<dbReference type="InterPro" id="IPR003599">
    <property type="entry name" value="Ig_sub"/>
</dbReference>
<keyword evidence="4" id="KW-0325">Glycoprotein</keyword>
<dbReference type="PANTHER" id="PTHR11481">
    <property type="entry name" value="IMMUNOGLOBULIN FC RECEPTOR"/>
    <property type="match status" value="1"/>
</dbReference>
<dbReference type="Pfam" id="PF13895">
    <property type="entry name" value="Ig_2"/>
    <property type="match status" value="2"/>
</dbReference>
<dbReference type="Pfam" id="PF13927">
    <property type="entry name" value="Ig_3"/>
    <property type="match status" value="1"/>
</dbReference>
<dbReference type="SUPFAM" id="SSF48726">
    <property type="entry name" value="Immunoglobulin"/>
    <property type="match status" value="3"/>
</dbReference>
<keyword evidence="5" id="KW-0393">Immunoglobulin domain</keyword>
<dbReference type="PANTHER" id="PTHR11481:SF64">
    <property type="entry name" value="FC RECEPTOR-LIKE PROTEIN 4"/>
    <property type="match status" value="1"/>
</dbReference>
<proteinExistence type="predicted"/>
<feature type="non-terminal residue" evidence="7">
    <location>
        <position position="274"/>
    </location>
</feature>
<dbReference type="GO" id="GO:0009897">
    <property type="term" value="C:external side of plasma membrane"/>
    <property type="evidence" value="ECO:0007669"/>
    <property type="project" value="TreeGrafter"/>
</dbReference>
<evidence type="ECO:0000313" key="7">
    <source>
        <dbReference type="EMBL" id="KAF5892229.1"/>
    </source>
</evidence>
<dbReference type="InterPro" id="IPR050488">
    <property type="entry name" value="Ig_Fc_receptor"/>
</dbReference>
<evidence type="ECO:0000256" key="5">
    <source>
        <dbReference type="ARBA" id="ARBA00023319"/>
    </source>
</evidence>
<evidence type="ECO:0000256" key="2">
    <source>
        <dbReference type="ARBA" id="ARBA00022737"/>
    </source>
</evidence>
<dbReference type="GO" id="GO:0006955">
    <property type="term" value="P:immune response"/>
    <property type="evidence" value="ECO:0007669"/>
    <property type="project" value="TreeGrafter"/>
</dbReference>
<protein>
    <submittedName>
        <fullName evidence="7">Carcinoembryonic antigen-related cell adhesion molecule 5-like</fullName>
    </submittedName>
</protein>
<evidence type="ECO:0000259" key="6">
    <source>
        <dbReference type="PROSITE" id="PS50835"/>
    </source>
</evidence>
<feature type="domain" description="Ig-like" evidence="6">
    <location>
        <begin position="13"/>
        <end position="96"/>
    </location>
</feature>
<evidence type="ECO:0000256" key="3">
    <source>
        <dbReference type="ARBA" id="ARBA00023157"/>
    </source>
</evidence>
<dbReference type="SMART" id="SM00409">
    <property type="entry name" value="IG"/>
    <property type="match status" value="3"/>
</dbReference>
<dbReference type="PROSITE" id="PS50835">
    <property type="entry name" value="IG_LIKE"/>
    <property type="match status" value="3"/>
</dbReference>
<keyword evidence="2" id="KW-0677">Repeat</keyword>
<feature type="non-terminal residue" evidence="7">
    <location>
        <position position="1"/>
    </location>
</feature>
<keyword evidence="3" id="KW-1015">Disulfide bond</keyword>
<evidence type="ECO:0000313" key="8">
    <source>
        <dbReference type="Proteomes" id="UP000727407"/>
    </source>
</evidence>
<dbReference type="AlphaFoldDB" id="A0A8J4WTB5"/>
<dbReference type="Proteomes" id="UP000727407">
    <property type="component" value="Unassembled WGS sequence"/>
</dbReference>
<gene>
    <name evidence="7" type="ORF">DAT39_018065</name>
</gene>
<dbReference type="FunFam" id="2.60.40.10:FF:000033">
    <property type="entry name" value="Killer cell immunoglobulin-like receptor"/>
    <property type="match status" value="1"/>
</dbReference>
<accession>A0A8J4WTB5</accession>
<dbReference type="OrthoDB" id="10012075at2759"/>
<reference evidence="7" key="1">
    <citation type="submission" date="2020-07" db="EMBL/GenBank/DDBJ databases">
        <title>Clarias magur genome sequencing, assembly and annotation.</title>
        <authorList>
            <person name="Kushwaha B."/>
            <person name="Kumar R."/>
            <person name="Das P."/>
            <person name="Joshi C.G."/>
            <person name="Kumar D."/>
            <person name="Nagpure N.S."/>
            <person name="Pandey M."/>
            <person name="Agarwal S."/>
            <person name="Srivastava S."/>
            <person name="Singh M."/>
            <person name="Sahoo L."/>
            <person name="Jayasankar P."/>
            <person name="Meher P.K."/>
            <person name="Koringa P.G."/>
            <person name="Iquebal M.A."/>
            <person name="Das S.P."/>
            <person name="Bit A."/>
            <person name="Patnaik S."/>
            <person name="Patel N."/>
            <person name="Shah T.M."/>
            <person name="Hinsu A."/>
            <person name="Jena J.K."/>
        </authorList>
    </citation>
    <scope>NUCLEOTIDE SEQUENCE</scope>
    <source>
        <strain evidence="7">CIFAMagur01</strain>
        <tissue evidence="7">Testis</tissue>
    </source>
</reference>
<organism evidence="7 8">
    <name type="scientific">Clarias magur</name>
    <name type="common">Asian catfish</name>
    <name type="synonym">Macropteronotus magur</name>
    <dbReference type="NCBI Taxonomy" id="1594786"/>
    <lineage>
        <taxon>Eukaryota</taxon>
        <taxon>Metazoa</taxon>
        <taxon>Chordata</taxon>
        <taxon>Craniata</taxon>
        <taxon>Vertebrata</taxon>
        <taxon>Euteleostomi</taxon>
        <taxon>Actinopterygii</taxon>
        <taxon>Neopterygii</taxon>
        <taxon>Teleostei</taxon>
        <taxon>Ostariophysi</taxon>
        <taxon>Siluriformes</taxon>
        <taxon>Clariidae</taxon>
        <taxon>Clarias</taxon>
    </lineage>
</organism>
<evidence type="ECO:0000256" key="1">
    <source>
        <dbReference type="ARBA" id="ARBA00022729"/>
    </source>
</evidence>
<name>A0A8J4WTB5_CLAMG</name>
<dbReference type="InterPro" id="IPR036179">
    <property type="entry name" value="Ig-like_dom_sf"/>
</dbReference>
<sequence length="274" mass="30354">LMGHNHCNTAEKPKLTVRVNPQSSIPTEHTVTLSCDLQGAGFTFLWYKDYQESEDEIPGETQKTLDVPVSAEGQTTYYCRENAESESSDPVKITVSQKPSVTVQPAESVFTGESVTLTCGEQTGGSWQYHWYRDNEEQPQSATGENEYTITDVKESNKGVYKCKGIKSSDPKHTEITLTSDAVTLTVSEKPKLTVRVNPQSSISTEHTVTLSCDLQGTGFTFLWYVNPQSGREIPGETHNTLNVPVSAVRQTTYYCRARRGNTQSQSSDPVKII</sequence>
<dbReference type="Gene3D" id="2.60.40.10">
    <property type="entry name" value="Immunoglobulins"/>
    <property type="match status" value="3"/>
</dbReference>
<keyword evidence="1" id="KW-0732">Signal</keyword>
<dbReference type="GO" id="GO:0007166">
    <property type="term" value="P:cell surface receptor signaling pathway"/>
    <property type="evidence" value="ECO:0007669"/>
    <property type="project" value="TreeGrafter"/>
</dbReference>
<comment type="caution">
    <text evidence="7">The sequence shown here is derived from an EMBL/GenBank/DDBJ whole genome shotgun (WGS) entry which is preliminary data.</text>
</comment>
<dbReference type="InterPro" id="IPR007110">
    <property type="entry name" value="Ig-like_dom"/>
</dbReference>
<feature type="domain" description="Ig-like" evidence="6">
    <location>
        <begin position="99"/>
        <end position="179"/>
    </location>
</feature>
<feature type="domain" description="Ig-like" evidence="6">
    <location>
        <begin position="191"/>
        <end position="272"/>
    </location>
</feature>
<dbReference type="InterPro" id="IPR013783">
    <property type="entry name" value="Ig-like_fold"/>
</dbReference>
<dbReference type="EMBL" id="QNUK01000517">
    <property type="protein sequence ID" value="KAF5892229.1"/>
    <property type="molecule type" value="Genomic_DNA"/>
</dbReference>
<dbReference type="GO" id="GO:0004888">
    <property type="term" value="F:transmembrane signaling receptor activity"/>
    <property type="evidence" value="ECO:0007669"/>
    <property type="project" value="TreeGrafter"/>
</dbReference>
<keyword evidence="8" id="KW-1185">Reference proteome</keyword>
<evidence type="ECO:0000256" key="4">
    <source>
        <dbReference type="ARBA" id="ARBA00023180"/>
    </source>
</evidence>